<dbReference type="InterPro" id="IPR050445">
    <property type="entry name" value="Bact_polysacc_biosynth/exp"/>
</dbReference>
<evidence type="ECO:0000256" key="3">
    <source>
        <dbReference type="ARBA" id="ARBA00022692"/>
    </source>
</evidence>
<evidence type="ECO:0000259" key="7">
    <source>
        <dbReference type="Pfam" id="PF02706"/>
    </source>
</evidence>
<comment type="subcellular location">
    <subcellularLocation>
        <location evidence="1">Cell membrane</location>
        <topology evidence="1">Multi-pass membrane protein</topology>
    </subcellularLocation>
</comment>
<dbReference type="EMBL" id="CP023526">
    <property type="protein sequence ID" value="ATF95454.1"/>
    <property type="molecule type" value="Genomic_DNA"/>
</dbReference>
<keyword evidence="3 6" id="KW-0812">Transmembrane</keyword>
<evidence type="ECO:0000313" key="10">
    <source>
        <dbReference type="Proteomes" id="UP000217979"/>
    </source>
</evidence>
<dbReference type="GO" id="GO:0004713">
    <property type="term" value="F:protein tyrosine kinase activity"/>
    <property type="evidence" value="ECO:0007669"/>
    <property type="project" value="TreeGrafter"/>
</dbReference>
<feature type="transmembrane region" description="Helical" evidence="6">
    <location>
        <begin position="45"/>
        <end position="62"/>
    </location>
</feature>
<gene>
    <name evidence="9" type="primary">fepE_3</name>
    <name evidence="8" type="ORF">CO704_25605</name>
    <name evidence="9" type="ORF">NCTC12120_05307</name>
</gene>
<feature type="domain" description="Polysaccharide chain length determinant N-terminal" evidence="7">
    <location>
        <begin position="27"/>
        <end position="124"/>
    </location>
</feature>
<sequence length="371" mass="41171">MSPYKDIPSVDHVAFLEHVKSPLHDINEIDLIDLLTSLWLAKKRVIIIIFVCMLTGCMVYLFQPQAWTSKAIITPVESTQLDELQETLADIQILGVDYSVDRDDMFNLFIKKFESQRLVNEYIRSAPALVGKLVAAGKNADAFRHTISEIAEQMKASNNYTGKNESDQPFRSWTLSFTGAHASDAQDVLSGYIAFISDKTASQIVRGIRNALALKLNTEREKLTLDRVQLQNSHNSSILRLGYARKIAQAANITEPVYGKGQIVSDDPDFSVTLGTKGISSKLEIEKTISDFTELNPDIKNREYRLARLEEVSIKNTNIPVINFQQSPTYPIKKDGPGIVVFLILSALIGGIAGCASVLLCHAIAVKKRSS</sequence>
<dbReference type="EMBL" id="UAVU01000009">
    <property type="protein sequence ID" value="SQC92121.1"/>
    <property type="molecule type" value="Genomic_DNA"/>
</dbReference>
<reference evidence="8 10" key="1">
    <citation type="submission" date="2017-09" db="EMBL/GenBank/DDBJ databases">
        <title>FDA dAtabase for Regulatory Grade micrObial Sequences (FDA-ARGOS): Supporting development and validation of Infectious Disease Dx tests.</title>
        <authorList>
            <person name="Minogue T."/>
            <person name="Wolcott M."/>
            <person name="Wasieloski L."/>
            <person name="Aguilar W."/>
            <person name="Moore D."/>
            <person name="Tallon L."/>
            <person name="Sadzewicz L."/>
            <person name="Ott S."/>
            <person name="Zhao X."/>
            <person name="Nagaraj S."/>
            <person name="Vavikolanu K."/>
            <person name="Aluvathingal J."/>
            <person name="Nadendla S."/>
            <person name="Sichtig H."/>
        </authorList>
    </citation>
    <scope>NUCLEOTIDE SEQUENCE [LARGE SCALE GENOMIC DNA]</scope>
    <source>
        <strain evidence="8 10">FDAARGOS_392</strain>
        <plasmid evidence="8 10">unnamed</plasmid>
    </source>
</reference>
<evidence type="ECO:0000313" key="8">
    <source>
        <dbReference type="EMBL" id="ATF95454.1"/>
    </source>
</evidence>
<dbReference type="PANTHER" id="PTHR32309">
    <property type="entry name" value="TYROSINE-PROTEIN KINASE"/>
    <property type="match status" value="1"/>
</dbReference>
<keyword evidence="4 6" id="KW-1133">Transmembrane helix</keyword>
<dbReference type="InterPro" id="IPR003856">
    <property type="entry name" value="LPS_length_determ_N"/>
</dbReference>
<keyword evidence="8" id="KW-0614">Plasmid</keyword>
<geneLocation type="plasmid" evidence="8 10">
    <name>unnamed</name>
</geneLocation>
<dbReference type="NCBIfam" id="NF007699">
    <property type="entry name" value="PRK10381.1"/>
    <property type="match status" value="1"/>
</dbReference>
<evidence type="ECO:0000256" key="1">
    <source>
        <dbReference type="ARBA" id="ARBA00004651"/>
    </source>
</evidence>
<dbReference type="Proteomes" id="UP000251197">
    <property type="component" value="Unassembled WGS sequence"/>
</dbReference>
<evidence type="ECO:0000256" key="4">
    <source>
        <dbReference type="ARBA" id="ARBA00022989"/>
    </source>
</evidence>
<dbReference type="GO" id="GO:0005886">
    <property type="term" value="C:plasma membrane"/>
    <property type="evidence" value="ECO:0007669"/>
    <property type="project" value="UniProtKB-SubCell"/>
</dbReference>
<dbReference type="PANTHER" id="PTHR32309:SF13">
    <property type="entry name" value="FERRIC ENTEROBACTIN TRANSPORT PROTEIN FEPE"/>
    <property type="match status" value="1"/>
</dbReference>
<keyword evidence="2" id="KW-1003">Cell membrane</keyword>
<proteinExistence type="predicted"/>
<accession>A0A291E5W2</accession>
<dbReference type="AlphaFoldDB" id="A0A291E5W2"/>
<evidence type="ECO:0000256" key="2">
    <source>
        <dbReference type="ARBA" id="ARBA00022475"/>
    </source>
</evidence>
<dbReference type="SUPFAM" id="SSF160355">
    <property type="entry name" value="Bacterial polysaccharide co-polymerase-like"/>
    <property type="match status" value="1"/>
</dbReference>
<dbReference type="Gene3D" id="1.10.287.210">
    <property type="match status" value="1"/>
</dbReference>
<dbReference type="Proteomes" id="UP000217979">
    <property type="component" value="Plasmid unnamed"/>
</dbReference>
<evidence type="ECO:0000313" key="9">
    <source>
        <dbReference type="EMBL" id="SQC92121.1"/>
    </source>
</evidence>
<organism evidence="8 10">
    <name type="scientific">Cedecea neteri</name>
    <dbReference type="NCBI Taxonomy" id="158822"/>
    <lineage>
        <taxon>Bacteria</taxon>
        <taxon>Pseudomonadati</taxon>
        <taxon>Pseudomonadota</taxon>
        <taxon>Gammaproteobacteria</taxon>
        <taxon>Enterobacterales</taxon>
        <taxon>Enterobacteriaceae</taxon>
        <taxon>Cedecea</taxon>
    </lineage>
</organism>
<feature type="transmembrane region" description="Helical" evidence="6">
    <location>
        <begin position="339"/>
        <end position="366"/>
    </location>
</feature>
<evidence type="ECO:0000256" key="6">
    <source>
        <dbReference type="SAM" id="Phobius"/>
    </source>
</evidence>
<reference evidence="9 11" key="2">
    <citation type="submission" date="2018-06" db="EMBL/GenBank/DDBJ databases">
        <authorList>
            <consortium name="Pathogen Informatics"/>
            <person name="Doyle S."/>
        </authorList>
    </citation>
    <scope>NUCLEOTIDE SEQUENCE [LARGE SCALE GENOMIC DNA]</scope>
    <source>
        <strain evidence="9 11">NCTC12120</strain>
    </source>
</reference>
<dbReference type="Pfam" id="PF02706">
    <property type="entry name" value="Wzz"/>
    <property type="match status" value="1"/>
</dbReference>
<dbReference type="RefSeq" id="WP_061277625.1">
    <property type="nucleotide sequence ID" value="NZ_CP023526.1"/>
</dbReference>
<keyword evidence="5 6" id="KW-0472">Membrane</keyword>
<name>A0A291E5W2_9ENTR</name>
<dbReference type="Gene3D" id="3.30.1890.10">
    <property type="entry name" value="FepE-like"/>
    <property type="match status" value="1"/>
</dbReference>
<evidence type="ECO:0000256" key="5">
    <source>
        <dbReference type="ARBA" id="ARBA00023136"/>
    </source>
</evidence>
<protein>
    <submittedName>
        <fullName evidence="9">Ferric enterobactin transport protein fepE</fullName>
    </submittedName>
    <submittedName>
        <fullName evidence="8">LPS O-antigen length regulator</fullName>
    </submittedName>
</protein>
<evidence type="ECO:0000313" key="11">
    <source>
        <dbReference type="Proteomes" id="UP000251197"/>
    </source>
</evidence>